<evidence type="ECO:0000313" key="3">
    <source>
        <dbReference type="Proteomes" id="UP000533598"/>
    </source>
</evidence>
<dbReference type="CDD" id="cd04301">
    <property type="entry name" value="NAT_SF"/>
    <property type="match status" value="1"/>
</dbReference>
<evidence type="ECO:0000259" key="1">
    <source>
        <dbReference type="PROSITE" id="PS51186"/>
    </source>
</evidence>
<keyword evidence="2" id="KW-0808">Transferase</keyword>
<comment type="caution">
    <text evidence="2">The sequence shown here is derived from an EMBL/GenBank/DDBJ whole genome shotgun (WGS) entry which is preliminary data.</text>
</comment>
<feature type="domain" description="N-acetyltransferase" evidence="1">
    <location>
        <begin position="1"/>
        <end position="182"/>
    </location>
</feature>
<dbReference type="InterPro" id="IPR052523">
    <property type="entry name" value="Trichothecene_AcTrans"/>
</dbReference>
<gene>
    <name evidence="2" type="ORF">HNR67_006880</name>
</gene>
<dbReference type="PROSITE" id="PS51186">
    <property type="entry name" value="GNAT"/>
    <property type="match status" value="1"/>
</dbReference>
<dbReference type="PANTHER" id="PTHR42791">
    <property type="entry name" value="GNAT FAMILY ACETYLTRANSFERASE"/>
    <property type="match status" value="1"/>
</dbReference>
<dbReference type="AlphaFoldDB" id="A0A7W7CGZ2"/>
<sequence>MTPIQRTQDAVRILCDAFLEDAPMRWLFPGPPEQRRLSAGRLFEGAVAESAAAGTLAMTGADAVAVWLPMPVGAHVAPPPEVELPERVRIMVELLAQRHSTDRAHLYLAFLGVAPERQGAGIGGALLAEGLRRADAEGLPAYLEASSPRNVPLYERHGFHRLGEPVHLPDGPPVWPMWRENKEN</sequence>
<dbReference type="EMBL" id="JACHMH010000001">
    <property type="protein sequence ID" value="MBB4680762.1"/>
    <property type="molecule type" value="Genomic_DNA"/>
</dbReference>
<organism evidence="2 3">
    <name type="scientific">Crossiella cryophila</name>
    <dbReference type="NCBI Taxonomy" id="43355"/>
    <lineage>
        <taxon>Bacteria</taxon>
        <taxon>Bacillati</taxon>
        <taxon>Actinomycetota</taxon>
        <taxon>Actinomycetes</taxon>
        <taxon>Pseudonocardiales</taxon>
        <taxon>Pseudonocardiaceae</taxon>
        <taxon>Crossiella</taxon>
    </lineage>
</organism>
<dbReference type="SUPFAM" id="SSF55729">
    <property type="entry name" value="Acyl-CoA N-acyltransferases (Nat)"/>
    <property type="match status" value="1"/>
</dbReference>
<dbReference type="InterPro" id="IPR016181">
    <property type="entry name" value="Acyl_CoA_acyltransferase"/>
</dbReference>
<dbReference type="GO" id="GO:0016747">
    <property type="term" value="F:acyltransferase activity, transferring groups other than amino-acyl groups"/>
    <property type="evidence" value="ECO:0007669"/>
    <property type="project" value="InterPro"/>
</dbReference>
<name>A0A7W7CGZ2_9PSEU</name>
<proteinExistence type="predicted"/>
<dbReference type="Gene3D" id="3.40.630.30">
    <property type="match status" value="1"/>
</dbReference>
<accession>A0A7W7CGZ2</accession>
<dbReference type="Proteomes" id="UP000533598">
    <property type="component" value="Unassembled WGS sequence"/>
</dbReference>
<keyword evidence="3" id="KW-1185">Reference proteome</keyword>
<dbReference type="RefSeq" id="WP_185006806.1">
    <property type="nucleotide sequence ID" value="NZ_BAAAUI010000038.1"/>
</dbReference>
<protein>
    <submittedName>
        <fullName evidence="2">GNAT superfamily N-acetyltransferase</fullName>
    </submittedName>
</protein>
<reference evidence="2 3" key="1">
    <citation type="submission" date="2020-08" db="EMBL/GenBank/DDBJ databases">
        <title>Sequencing the genomes of 1000 actinobacteria strains.</title>
        <authorList>
            <person name="Klenk H.-P."/>
        </authorList>
    </citation>
    <scope>NUCLEOTIDE SEQUENCE [LARGE SCALE GENOMIC DNA]</scope>
    <source>
        <strain evidence="2 3">DSM 44230</strain>
    </source>
</reference>
<dbReference type="InterPro" id="IPR000182">
    <property type="entry name" value="GNAT_dom"/>
</dbReference>
<evidence type="ECO:0000313" key="2">
    <source>
        <dbReference type="EMBL" id="MBB4680762.1"/>
    </source>
</evidence>
<dbReference type="PANTHER" id="PTHR42791:SF1">
    <property type="entry name" value="N-ACETYLTRANSFERASE DOMAIN-CONTAINING PROTEIN"/>
    <property type="match status" value="1"/>
</dbReference>
<dbReference type="Pfam" id="PF00583">
    <property type="entry name" value="Acetyltransf_1"/>
    <property type="match status" value="1"/>
</dbReference>